<gene>
    <name evidence="1" type="ORF">OWV82_008510</name>
</gene>
<sequence length="66" mass="7961">MMYHELLLSASYKITLLETHTVLNLCRRAKNLQYKATIVVFTWRMRLLLFTFPVKRFMLSHVIVFL</sequence>
<proteinExistence type="predicted"/>
<evidence type="ECO:0000313" key="1">
    <source>
        <dbReference type="EMBL" id="KAJ4720728.1"/>
    </source>
</evidence>
<accession>A0ACC1YC03</accession>
<name>A0ACC1YC03_MELAZ</name>
<evidence type="ECO:0000313" key="2">
    <source>
        <dbReference type="Proteomes" id="UP001164539"/>
    </source>
</evidence>
<dbReference type="EMBL" id="CM051397">
    <property type="protein sequence ID" value="KAJ4720728.1"/>
    <property type="molecule type" value="Genomic_DNA"/>
</dbReference>
<protein>
    <submittedName>
        <fullName evidence="1">Uncharacterized protein</fullName>
    </submittedName>
</protein>
<comment type="caution">
    <text evidence="1">The sequence shown here is derived from an EMBL/GenBank/DDBJ whole genome shotgun (WGS) entry which is preliminary data.</text>
</comment>
<dbReference type="Proteomes" id="UP001164539">
    <property type="component" value="Chromosome 4"/>
</dbReference>
<reference evidence="1 2" key="1">
    <citation type="journal article" date="2023" name="Science">
        <title>Complex scaffold remodeling in plant triterpene biosynthesis.</title>
        <authorList>
            <person name="De La Pena R."/>
            <person name="Hodgson H."/>
            <person name="Liu J.C."/>
            <person name="Stephenson M.J."/>
            <person name="Martin A.C."/>
            <person name="Owen C."/>
            <person name="Harkess A."/>
            <person name="Leebens-Mack J."/>
            <person name="Jimenez L.E."/>
            <person name="Osbourn A."/>
            <person name="Sattely E.S."/>
        </authorList>
    </citation>
    <scope>NUCLEOTIDE SEQUENCE [LARGE SCALE GENOMIC DNA]</scope>
    <source>
        <strain evidence="2">cv. JPN11</strain>
        <tissue evidence="1">Leaf</tissue>
    </source>
</reference>
<organism evidence="1 2">
    <name type="scientific">Melia azedarach</name>
    <name type="common">Chinaberry tree</name>
    <dbReference type="NCBI Taxonomy" id="155640"/>
    <lineage>
        <taxon>Eukaryota</taxon>
        <taxon>Viridiplantae</taxon>
        <taxon>Streptophyta</taxon>
        <taxon>Embryophyta</taxon>
        <taxon>Tracheophyta</taxon>
        <taxon>Spermatophyta</taxon>
        <taxon>Magnoliopsida</taxon>
        <taxon>eudicotyledons</taxon>
        <taxon>Gunneridae</taxon>
        <taxon>Pentapetalae</taxon>
        <taxon>rosids</taxon>
        <taxon>malvids</taxon>
        <taxon>Sapindales</taxon>
        <taxon>Meliaceae</taxon>
        <taxon>Melia</taxon>
    </lineage>
</organism>
<keyword evidence="2" id="KW-1185">Reference proteome</keyword>